<evidence type="ECO:0000313" key="2">
    <source>
        <dbReference type="Proteomes" id="UP000264820"/>
    </source>
</evidence>
<dbReference type="Proteomes" id="UP000264820">
    <property type="component" value="Unplaced"/>
</dbReference>
<protein>
    <submittedName>
        <fullName evidence="1">Uncharacterized protein</fullName>
    </submittedName>
</protein>
<keyword evidence="2" id="KW-1185">Reference proteome</keyword>
<reference evidence="1" key="1">
    <citation type="submission" date="2025-08" db="UniProtKB">
        <authorList>
            <consortium name="Ensembl"/>
        </authorList>
    </citation>
    <scope>IDENTIFICATION</scope>
</reference>
<dbReference type="OMA" id="CEDHRTI"/>
<proteinExistence type="predicted"/>
<sequence length="153" mass="17210">MLGQLLTRYFLPRLRQCQPQSRGAMKITEAIKQLQTGKAPGPDGIPAEVFKAGGETLIAHLTRLFQVFWINGELPQDFRDANIIHLYKNKGDRSSCDNHRGISLLSIAGKILARILLNRITKHILDDVVSESQCGFRKLRGTVDMVFAVRQLQ</sequence>
<organism evidence="1 2">
    <name type="scientific">Hippocampus comes</name>
    <name type="common">Tiger tail seahorse</name>
    <dbReference type="NCBI Taxonomy" id="109280"/>
    <lineage>
        <taxon>Eukaryota</taxon>
        <taxon>Metazoa</taxon>
        <taxon>Chordata</taxon>
        <taxon>Craniata</taxon>
        <taxon>Vertebrata</taxon>
        <taxon>Euteleostomi</taxon>
        <taxon>Actinopterygii</taxon>
        <taxon>Neopterygii</taxon>
        <taxon>Teleostei</taxon>
        <taxon>Neoteleostei</taxon>
        <taxon>Acanthomorphata</taxon>
        <taxon>Syngnathiaria</taxon>
        <taxon>Syngnathiformes</taxon>
        <taxon>Syngnathoidei</taxon>
        <taxon>Syngnathidae</taxon>
        <taxon>Hippocampus</taxon>
    </lineage>
</organism>
<dbReference type="GeneTree" id="ENSGT00940000164735"/>
<dbReference type="Ensembl" id="ENSHCOT00000010490.1">
    <property type="protein sequence ID" value="ENSHCOP00000002391.1"/>
    <property type="gene ID" value="ENSHCOG00000003520.1"/>
</dbReference>
<evidence type="ECO:0000313" key="1">
    <source>
        <dbReference type="Ensembl" id="ENSHCOP00000002391.1"/>
    </source>
</evidence>
<accession>A0A3Q2XQN2</accession>
<name>A0A3Q2XQN2_HIPCM</name>
<reference evidence="1" key="2">
    <citation type="submission" date="2025-09" db="UniProtKB">
        <authorList>
            <consortium name="Ensembl"/>
        </authorList>
    </citation>
    <scope>IDENTIFICATION</scope>
</reference>
<dbReference type="PANTHER" id="PTHR19446">
    <property type="entry name" value="REVERSE TRANSCRIPTASES"/>
    <property type="match status" value="1"/>
</dbReference>
<dbReference type="AlphaFoldDB" id="A0A3Q2XQN2"/>